<keyword evidence="2" id="KW-0472">Membrane</keyword>
<organism evidence="3 4">
    <name type="scientific">Hydrogenophaga aromaticivorans</name>
    <dbReference type="NCBI Taxonomy" id="2610898"/>
    <lineage>
        <taxon>Bacteria</taxon>
        <taxon>Pseudomonadati</taxon>
        <taxon>Pseudomonadota</taxon>
        <taxon>Betaproteobacteria</taxon>
        <taxon>Burkholderiales</taxon>
        <taxon>Comamonadaceae</taxon>
        <taxon>Hydrogenophaga</taxon>
    </lineage>
</organism>
<evidence type="ECO:0000256" key="2">
    <source>
        <dbReference type="SAM" id="Phobius"/>
    </source>
</evidence>
<gene>
    <name evidence="3" type="ORF">F3K02_26335</name>
</gene>
<sequence>MELSVSGVVVAVVGFAIAFGISRAMAAVLRKRRQARGEAAAQASQSRQVRRAQARKNQR</sequence>
<feature type="transmembrane region" description="Helical" evidence="2">
    <location>
        <begin position="6"/>
        <end position="26"/>
    </location>
</feature>
<protein>
    <submittedName>
        <fullName evidence="3">Uncharacterized protein</fullName>
    </submittedName>
</protein>
<name>A0A7Y8H308_9BURK</name>
<keyword evidence="4" id="KW-1185">Reference proteome</keyword>
<evidence type="ECO:0000313" key="3">
    <source>
        <dbReference type="EMBL" id="NWF48752.1"/>
    </source>
</evidence>
<evidence type="ECO:0000313" key="4">
    <source>
        <dbReference type="Proteomes" id="UP000545507"/>
    </source>
</evidence>
<accession>A0A7Y8H308</accession>
<dbReference type="EMBL" id="VYGV01000028">
    <property type="protein sequence ID" value="NWF48752.1"/>
    <property type="molecule type" value="Genomic_DNA"/>
</dbReference>
<proteinExistence type="predicted"/>
<feature type="compositionally biased region" description="Basic residues" evidence="1">
    <location>
        <begin position="48"/>
        <end position="59"/>
    </location>
</feature>
<keyword evidence="2" id="KW-0812">Transmembrane</keyword>
<evidence type="ECO:0000256" key="1">
    <source>
        <dbReference type="SAM" id="MobiDB-lite"/>
    </source>
</evidence>
<comment type="caution">
    <text evidence="3">The sequence shown here is derived from an EMBL/GenBank/DDBJ whole genome shotgun (WGS) entry which is preliminary data.</text>
</comment>
<dbReference type="Proteomes" id="UP000545507">
    <property type="component" value="Unassembled WGS sequence"/>
</dbReference>
<dbReference type="AlphaFoldDB" id="A0A7Y8H308"/>
<feature type="region of interest" description="Disordered" evidence="1">
    <location>
        <begin position="37"/>
        <end position="59"/>
    </location>
</feature>
<reference evidence="3 4" key="1">
    <citation type="submission" date="2019-09" db="EMBL/GenBank/DDBJ databases">
        <title>Hydrogenophaga aromatica sp. nov., isolated from a para-xylene-degrading enrichment culture.</title>
        <authorList>
            <person name="Tancsics A."/>
            <person name="Banerjee S."/>
        </authorList>
    </citation>
    <scope>NUCLEOTIDE SEQUENCE [LARGE SCALE GENOMIC DNA]</scope>
    <source>
        <strain evidence="3 4">D2P1</strain>
    </source>
</reference>
<keyword evidence="2" id="KW-1133">Transmembrane helix</keyword>
<feature type="compositionally biased region" description="Low complexity" evidence="1">
    <location>
        <begin position="37"/>
        <end position="47"/>
    </location>
</feature>
<dbReference type="RefSeq" id="WP_177139577.1">
    <property type="nucleotide sequence ID" value="NZ_JAGPWB010000002.1"/>
</dbReference>